<name>H0F6V6_9BURK</name>
<proteinExistence type="inferred from homology"/>
<keyword evidence="6" id="KW-0694">RNA-binding</keyword>
<sequence>MITIESLSTNKGGAVKLSEFRRWLATQGATFKEGSSHTKVFYQGKQTIMPRHPGREIGESLRKEILKQLGLK</sequence>
<evidence type="ECO:0000256" key="1">
    <source>
        <dbReference type="ARBA" id="ARBA00006620"/>
    </source>
</evidence>
<dbReference type="AlphaFoldDB" id="H0F6V6"/>
<evidence type="ECO:0000256" key="7">
    <source>
        <dbReference type="ARBA" id="ARBA00023016"/>
    </source>
</evidence>
<dbReference type="InterPro" id="IPR038570">
    <property type="entry name" value="HicA_sf"/>
</dbReference>
<evidence type="ECO:0000313" key="9">
    <source>
        <dbReference type="Proteomes" id="UP000003113"/>
    </source>
</evidence>
<evidence type="ECO:0000256" key="2">
    <source>
        <dbReference type="ARBA" id="ARBA00022649"/>
    </source>
</evidence>
<dbReference type="GO" id="GO:0016787">
    <property type="term" value="F:hydrolase activity"/>
    <property type="evidence" value="ECO:0007669"/>
    <property type="project" value="UniProtKB-KW"/>
</dbReference>
<dbReference type="GO" id="GO:0003729">
    <property type="term" value="F:mRNA binding"/>
    <property type="evidence" value="ECO:0007669"/>
    <property type="project" value="InterPro"/>
</dbReference>
<reference evidence="8 9" key="1">
    <citation type="journal article" date="2012" name="J. Bacteriol.">
        <title>Genome sequence of the highly efficient arsenite-oxidizing bacterium Achromobacter arsenitoxydans SY8.</title>
        <authorList>
            <person name="Li X."/>
            <person name="Hu Y."/>
            <person name="Gong J."/>
            <person name="Lin Y."/>
            <person name="Johnstone L."/>
            <person name="Rensing C."/>
            <person name="Wang G."/>
        </authorList>
    </citation>
    <scope>NUCLEOTIDE SEQUENCE [LARGE SCALE GENOMIC DNA]</scope>
    <source>
        <strain evidence="8 9">SY8</strain>
    </source>
</reference>
<comment type="similarity">
    <text evidence="1">Belongs to the HicA mRNA interferase family.</text>
</comment>
<keyword evidence="4" id="KW-0255">Endonuclease</keyword>
<comment type="caution">
    <text evidence="8">The sequence shown here is derived from an EMBL/GenBank/DDBJ whole genome shotgun (WGS) entry which is preliminary data.</text>
</comment>
<dbReference type="GO" id="GO:0004519">
    <property type="term" value="F:endonuclease activity"/>
    <property type="evidence" value="ECO:0007669"/>
    <property type="project" value="UniProtKB-KW"/>
</dbReference>
<dbReference type="Gene3D" id="3.30.920.30">
    <property type="entry name" value="Hypothetical protein"/>
    <property type="match status" value="1"/>
</dbReference>
<evidence type="ECO:0000256" key="5">
    <source>
        <dbReference type="ARBA" id="ARBA00022801"/>
    </source>
</evidence>
<dbReference type="STRING" id="477184.KYC_12833"/>
<protein>
    <submittedName>
        <fullName evidence="8">YcfA family protein</fullName>
    </submittedName>
</protein>
<gene>
    <name evidence="8" type="ORF">KYC_12833</name>
</gene>
<evidence type="ECO:0000313" key="8">
    <source>
        <dbReference type="EMBL" id="EHK66014.1"/>
    </source>
</evidence>
<accession>H0F6V6</accession>
<dbReference type="EMBL" id="AGUF01000046">
    <property type="protein sequence ID" value="EHK66014.1"/>
    <property type="molecule type" value="Genomic_DNA"/>
</dbReference>
<keyword evidence="2" id="KW-1277">Toxin-antitoxin system</keyword>
<evidence type="ECO:0000256" key="3">
    <source>
        <dbReference type="ARBA" id="ARBA00022722"/>
    </source>
</evidence>
<organism evidence="8 9">
    <name type="scientific">Achromobacter arsenitoxydans SY8</name>
    <dbReference type="NCBI Taxonomy" id="477184"/>
    <lineage>
        <taxon>Bacteria</taxon>
        <taxon>Pseudomonadati</taxon>
        <taxon>Pseudomonadota</taxon>
        <taxon>Betaproteobacteria</taxon>
        <taxon>Burkholderiales</taxon>
        <taxon>Alcaligenaceae</taxon>
        <taxon>Achromobacter</taxon>
    </lineage>
</organism>
<evidence type="ECO:0000256" key="6">
    <source>
        <dbReference type="ARBA" id="ARBA00022884"/>
    </source>
</evidence>
<dbReference type="Proteomes" id="UP000003113">
    <property type="component" value="Unassembled WGS sequence"/>
</dbReference>
<dbReference type="InterPro" id="IPR012933">
    <property type="entry name" value="HicA_mRNA_interferase"/>
</dbReference>
<keyword evidence="5" id="KW-0378">Hydrolase</keyword>
<evidence type="ECO:0000256" key="4">
    <source>
        <dbReference type="ARBA" id="ARBA00022759"/>
    </source>
</evidence>
<keyword evidence="9" id="KW-1185">Reference proteome</keyword>
<dbReference type="Pfam" id="PF07927">
    <property type="entry name" value="HicA_toxin"/>
    <property type="match status" value="1"/>
</dbReference>
<dbReference type="SUPFAM" id="SSF54786">
    <property type="entry name" value="YcfA/nrd intein domain"/>
    <property type="match status" value="1"/>
</dbReference>
<dbReference type="eggNOG" id="COG1724">
    <property type="taxonomic scope" value="Bacteria"/>
</dbReference>
<keyword evidence="3" id="KW-0540">Nuclease</keyword>
<keyword evidence="7" id="KW-0346">Stress response</keyword>